<dbReference type="RefSeq" id="WP_203890752.1">
    <property type="nucleotide sequence ID" value="NZ_BOOH01000019.1"/>
</dbReference>
<reference evidence="2 3" key="1">
    <citation type="submission" date="2021-01" db="EMBL/GenBank/DDBJ databases">
        <title>Whole genome shotgun sequence of Planobispora longispora NBRC 13918.</title>
        <authorList>
            <person name="Komaki H."/>
            <person name="Tamura T."/>
        </authorList>
    </citation>
    <scope>NUCLEOTIDE SEQUENCE [LARGE SCALE GENOMIC DNA]</scope>
    <source>
        <strain evidence="2 3">NBRC 13918</strain>
    </source>
</reference>
<dbReference type="EMBL" id="BOOH01000019">
    <property type="protein sequence ID" value="GIH76140.1"/>
    <property type="molecule type" value="Genomic_DNA"/>
</dbReference>
<comment type="caution">
    <text evidence="2">The sequence shown here is derived from an EMBL/GenBank/DDBJ whole genome shotgun (WGS) entry which is preliminary data.</text>
</comment>
<feature type="region of interest" description="Disordered" evidence="1">
    <location>
        <begin position="48"/>
        <end position="73"/>
    </location>
</feature>
<evidence type="ECO:0000313" key="2">
    <source>
        <dbReference type="EMBL" id="GIH76140.1"/>
    </source>
</evidence>
<keyword evidence="3" id="KW-1185">Reference proteome</keyword>
<gene>
    <name evidence="2" type="ORF">Plo01_25690</name>
</gene>
<accession>A0A8J3RJP8</accession>
<name>A0A8J3RJP8_9ACTN</name>
<evidence type="ECO:0000256" key="1">
    <source>
        <dbReference type="SAM" id="MobiDB-lite"/>
    </source>
</evidence>
<organism evidence="2 3">
    <name type="scientific">Planobispora longispora</name>
    <dbReference type="NCBI Taxonomy" id="28887"/>
    <lineage>
        <taxon>Bacteria</taxon>
        <taxon>Bacillati</taxon>
        <taxon>Actinomycetota</taxon>
        <taxon>Actinomycetes</taxon>
        <taxon>Streptosporangiales</taxon>
        <taxon>Streptosporangiaceae</taxon>
        <taxon>Planobispora</taxon>
    </lineage>
</organism>
<feature type="compositionally biased region" description="Polar residues" evidence="1">
    <location>
        <begin position="63"/>
        <end position="73"/>
    </location>
</feature>
<proteinExistence type="predicted"/>
<dbReference type="Proteomes" id="UP000616724">
    <property type="component" value="Unassembled WGS sequence"/>
</dbReference>
<sequence length="73" mass="7293">MAEKIKCKVIGPAEVDGVAAPGTVELDPDVVNIGALVYAGHIEVPKSVDLDKLPDPTPDAGGTATSASGPKAK</sequence>
<protein>
    <submittedName>
        <fullName evidence="2">Uncharacterized protein</fullName>
    </submittedName>
</protein>
<evidence type="ECO:0000313" key="3">
    <source>
        <dbReference type="Proteomes" id="UP000616724"/>
    </source>
</evidence>
<dbReference type="AlphaFoldDB" id="A0A8J3RJP8"/>